<organism evidence="2 3">
    <name type="scientific">Rotaria sordida</name>
    <dbReference type="NCBI Taxonomy" id="392033"/>
    <lineage>
        <taxon>Eukaryota</taxon>
        <taxon>Metazoa</taxon>
        <taxon>Spiralia</taxon>
        <taxon>Gnathifera</taxon>
        <taxon>Rotifera</taxon>
        <taxon>Eurotatoria</taxon>
        <taxon>Bdelloidea</taxon>
        <taxon>Philodinida</taxon>
        <taxon>Philodinidae</taxon>
        <taxon>Rotaria</taxon>
    </lineage>
</organism>
<feature type="transmembrane region" description="Helical" evidence="1">
    <location>
        <begin position="39"/>
        <end position="60"/>
    </location>
</feature>
<protein>
    <recommendedName>
        <fullName evidence="4">G-protein coupled receptors family 1 profile domain-containing protein</fullName>
    </recommendedName>
</protein>
<keyword evidence="1" id="KW-1133">Transmembrane helix</keyword>
<reference evidence="2" key="1">
    <citation type="submission" date="2021-02" db="EMBL/GenBank/DDBJ databases">
        <authorList>
            <person name="Nowell W R."/>
        </authorList>
    </citation>
    <scope>NUCLEOTIDE SEQUENCE</scope>
</reference>
<feature type="transmembrane region" description="Helical" evidence="1">
    <location>
        <begin position="72"/>
        <end position="96"/>
    </location>
</feature>
<sequence>MKYYNSTNIITLHSTSSHNTIDFETRRCESDILMLIMKIQPIFLLIFGFIANLCSFIVLIQPRLRRRPTFSYVAFLSLSNAFLSAIVHIVIFVVSFKFINCCCV</sequence>
<accession>A0A815IL66</accession>
<keyword evidence="1" id="KW-0472">Membrane</keyword>
<keyword evidence="1" id="KW-0812">Transmembrane</keyword>
<evidence type="ECO:0000256" key="1">
    <source>
        <dbReference type="SAM" id="Phobius"/>
    </source>
</evidence>
<dbReference type="EMBL" id="CAJNOU010003050">
    <property type="protein sequence ID" value="CAF1367638.1"/>
    <property type="molecule type" value="Genomic_DNA"/>
</dbReference>
<dbReference type="Proteomes" id="UP000663889">
    <property type="component" value="Unassembled WGS sequence"/>
</dbReference>
<evidence type="ECO:0000313" key="2">
    <source>
        <dbReference type="EMBL" id="CAF1367638.1"/>
    </source>
</evidence>
<evidence type="ECO:0000313" key="3">
    <source>
        <dbReference type="Proteomes" id="UP000663889"/>
    </source>
</evidence>
<name>A0A815IL66_9BILA</name>
<gene>
    <name evidence="2" type="ORF">SEV965_LOCUS29718</name>
</gene>
<comment type="caution">
    <text evidence="2">The sequence shown here is derived from an EMBL/GenBank/DDBJ whole genome shotgun (WGS) entry which is preliminary data.</text>
</comment>
<dbReference type="AlphaFoldDB" id="A0A815IL66"/>
<proteinExistence type="predicted"/>
<evidence type="ECO:0008006" key="4">
    <source>
        <dbReference type="Google" id="ProtNLM"/>
    </source>
</evidence>